<evidence type="ECO:0000256" key="1">
    <source>
        <dbReference type="SAM" id="MobiDB-lite"/>
    </source>
</evidence>
<protein>
    <submittedName>
        <fullName evidence="2">Uncharacterized protein</fullName>
    </submittedName>
</protein>
<evidence type="ECO:0000313" key="2">
    <source>
        <dbReference type="EMBL" id="GLQ35899.1"/>
    </source>
</evidence>
<feature type="region of interest" description="Disordered" evidence="1">
    <location>
        <begin position="26"/>
        <end position="49"/>
    </location>
</feature>
<feature type="compositionally biased region" description="Basic and acidic residues" evidence="1">
    <location>
        <begin position="26"/>
        <end position="35"/>
    </location>
</feature>
<reference evidence="3" key="1">
    <citation type="journal article" date="2019" name="Int. J. Syst. Evol. Microbiol.">
        <title>The Global Catalogue of Microorganisms (GCM) 10K type strain sequencing project: providing services to taxonomists for standard genome sequencing and annotation.</title>
        <authorList>
            <consortium name="The Broad Institute Genomics Platform"/>
            <consortium name="The Broad Institute Genome Sequencing Center for Infectious Disease"/>
            <person name="Wu L."/>
            <person name="Ma J."/>
        </authorList>
    </citation>
    <scope>NUCLEOTIDE SEQUENCE [LARGE SCALE GENOMIC DNA]</scope>
    <source>
        <strain evidence="3">NBRC 110140</strain>
    </source>
</reference>
<accession>A0ABQ5VXN1</accession>
<dbReference type="RefSeq" id="WP_284379005.1">
    <property type="nucleotide sequence ID" value="NZ_BSNN01000006.1"/>
</dbReference>
<dbReference type="Pfam" id="PF19670">
    <property type="entry name" value="DUF6173"/>
    <property type="match status" value="1"/>
</dbReference>
<dbReference type="InterPro" id="IPR046171">
    <property type="entry name" value="DUF6173"/>
</dbReference>
<sequence>MSDDQIKTAAEAAENAALPEAYAVHVDADGSRTTEKTAPPKAGKPLADKSPAEWAYERIVMYIQKFEETLDAKHEVGMGFAGSDAGSVKIQGMGYFAPDMVTFYGADGEGNKMQLVQHVSQLNVMLVAEPKSEEAAEPNRIGFQLAQDLDTETDAGS</sequence>
<name>A0ABQ5VXN1_9RHOB</name>
<organism evidence="2 3">
    <name type="scientific">Amylibacter marinus</name>
    <dbReference type="NCBI Taxonomy" id="1475483"/>
    <lineage>
        <taxon>Bacteria</taxon>
        <taxon>Pseudomonadati</taxon>
        <taxon>Pseudomonadota</taxon>
        <taxon>Alphaproteobacteria</taxon>
        <taxon>Rhodobacterales</taxon>
        <taxon>Paracoccaceae</taxon>
        <taxon>Amylibacter</taxon>
    </lineage>
</organism>
<evidence type="ECO:0000313" key="3">
    <source>
        <dbReference type="Proteomes" id="UP001156694"/>
    </source>
</evidence>
<keyword evidence="3" id="KW-1185">Reference proteome</keyword>
<comment type="caution">
    <text evidence="2">The sequence shown here is derived from an EMBL/GenBank/DDBJ whole genome shotgun (WGS) entry which is preliminary data.</text>
</comment>
<dbReference type="Proteomes" id="UP001156694">
    <property type="component" value="Unassembled WGS sequence"/>
</dbReference>
<proteinExistence type="predicted"/>
<gene>
    <name evidence="2" type="ORF">GCM10007939_21830</name>
</gene>
<dbReference type="EMBL" id="BSNN01000006">
    <property type="protein sequence ID" value="GLQ35899.1"/>
    <property type="molecule type" value="Genomic_DNA"/>
</dbReference>